<evidence type="ECO:0000256" key="1">
    <source>
        <dbReference type="ARBA" id="ARBA00001933"/>
    </source>
</evidence>
<keyword evidence="3 5" id="KW-0663">Pyridoxal phosphate</keyword>
<evidence type="ECO:0000256" key="4">
    <source>
        <dbReference type="NCBIfam" id="TIGR00260"/>
    </source>
</evidence>
<keyword evidence="8" id="KW-0456">Lyase</keyword>
<comment type="cofactor">
    <cofactor evidence="1 5">
        <name>pyridoxal 5'-phosphate</name>
        <dbReference type="ChEBI" id="CHEBI:597326"/>
    </cofactor>
</comment>
<dbReference type="GO" id="GO:0004795">
    <property type="term" value="F:threonine synthase activity"/>
    <property type="evidence" value="ECO:0007669"/>
    <property type="project" value="UniProtKB-UniRule"/>
</dbReference>
<dbReference type="RefSeq" id="WP_146960349.1">
    <property type="nucleotide sequence ID" value="NZ_CP042467.1"/>
</dbReference>
<protein>
    <recommendedName>
        <fullName evidence="4">Threonine synthase</fullName>
        <ecNumber evidence="4">4.2.3.1</ecNumber>
    </recommendedName>
</protein>
<evidence type="ECO:0000256" key="3">
    <source>
        <dbReference type="ARBA" id="ARBA00022898"/>
    </source>
</evidence>
<accession>A0A5B8XWP7</accession>
<dbReference type="Gene3D" id="3.90.1380.10">
    <property type="entry name" value="Threonine synthase, N-terminal domain"/>
    <property type="match status" value="1"/>
</dbReference>
<dbReference type="Pfam" id="PF00291">
    <property type="entry name" value="PALP"/>
    <property type="match status" value="1"/>
</dbReference>
<dbReference type="Gene3D" id="3.40.50.1100">
    <property type="match status" value="2"/>
</dbReference>
<keyword evidence="9" id="KW-1185">Reference proteome</keyword>
<dbReference type="EC" id="4.2.3.1" evidence="4"/>
<dbReference type="InterPro" id="IPR029144">
    <property type="entry name" value="Thr_synth_N"/>
</dbReference>
<dbReference type="OrthoDB" id="9763107at2"/>
<dbReference type="Pfam" id="PF14821">
    <property type="entry name" value="Thr_synth_N"/>
    <property type="match status" value="1"/>
</dbReference>
<evidence type="ECO:0000259" key="7">
    <source>
        <dbReference type="Pfam" id="PF14821"/>
    </source>
</evidence>
<evidence type="ECO:0000256" key="2">
    <source>
        <dbReference type="ARBA" id="ARBA00005517"/>
    </source>
</evidence>
<dbReference type="PANTHER" id="PTHR43515">
    <property type="entry name" value="THREONINE SYNTHASE-LIKE 1"/>
    <property type="match status" value="1"/>
</dbReference>
<dbReference type="InterPro" id="IPR037158">
    <property type="entry name" value="Thr_synth_N_sf"/>
</dbReference>
<gene>
    <name evidence="8" type="primary">thrC</name>
    <name evidence="8" type="ORF">FRD01_13180</name>
</gene>
<name>A0A5B8XWP7_9DELT</name>
<sequence>MRFFSTRQDSNSLDAGSAVGISAAITQGLAPDGGLYIPEGLPDLSAEINELQDQSLSGVAKLLLRPFFEGDPLAPELDAIVDEALNFAIPLVDLKDSTALLEVYWGPSAAFKDVGARFLAGVMTRVDQKQNHERPLTILVATSGDTGGAVAAAFHGRPGVNVVILYPDGMVSARQAHQLGAFGDNVRTFAVQSDFDACQSLVKAAFQDPEFRANFRLSSANSINIGRLLPQATYHAWAALEYKRRHGKEAGVIIPSGNLGNAVSAIWARSMGFPIREVVLATNANPTLSSWLETGKYEPKPTQATLANAMDVGAPSNMERLLAMFNFDDIKKFMQVVRVTDEHITETITNAPKVWGQVVCPHTACAIYAREMVGGEDWIVNGTAHPAKFETIVEPLIGERVELPPALAELLSKESNALALEPDLENFRAALLR</sequence>
<evidence type="ECO:0000313" key="8">
    <source>
        <dbReference type="EMBL" id="QED28166.1"/>
    </source>
</evidence>
<feature type="domain" description="Threonine synthase N-terminal" evidence="7">
    <location>
        <begin position="2"/>
        <end position="84"/>
    </location>
</feature>
<evidence type="ECO:0000259" key="6">
    <source>
        <dbReference type="Pfam" id="PF00291"/>
    </source>
</evidence>
<dbReference type="PANTHER" id="PTHR43515:SF1">
    <property type="entry name" value="THREONINE SYNTHASE-LIKE 1"/>
    <property type="match status" value="1"/>
</dbReference>
<dbReference type="GO" id="GO:0005737">
    <property type="term" value="C:cytoplasm"/>
    <property type="evidence" value="ECO:0007669"/>
    <property type="project" value="TreeGrafter"/>
</dbReference>
<dbReference type="NCBIfam" id="TIGR00260">
    <property type="entry name" value="thrC"/>
    <property type="match status" value="1"/>
</dbReference>
<dbReference type="GO" id="GO:0009088">
    <property type="term" value="P:threonine biosynthetic process"/>
    <property type="evidence" value="ECO:0007669"/>
    <property type="project" value="UniProtKB-UniRule"/>
</dbReference>
<feature type="modified residue" description="N6-(pyridoxal phosphate)lysine" evidence="5">
    <location>
        <position position="112"/>
    </location>
</feature>
<dbReference type="AlphaFoldDB" id="A0A5B8XWP7"/>
<dbReference type="KEGG" id="bbae:FRD01_13180"/>
<dbReference type="InterPro" id="IPR036052">
    <property type="entry name" value="TrpB-like_PALP_sf"/>
</dbReference>
<dbReference type="InterPro" id="IPR004450">
    <property type="entry name" value="Thr_synthase-like"/>
</dbReference>
<reference evidence="8 9" key="1">
    <citation type="submission" date="2019-08" db="EMBL/GenBank/DDBJ databases">
        <authorList>
            <person name="Liang Q."/>
        </authorList>
    </citation>
    <scope>NUCLEOTIDE SEQUENCE [LARGE SCALE GENOMIC DNA]</scope>
    <source>
        <strain evidence="8 9">V1718</strain>
    </source>
</reference>
<organism evidence="8 9">
    <name type="scientific">Microvenator marinus</name>
    <dbReference type="NCBI Taxonomy" id="2600177"/>
    <lineage>
        <taxon>Bacteria</taxon>
        <taxon>Deltaproteobacteria</taxon>
        <taxon>Bradymonadales</taxon>
        <taxon>Microvenatoraceae</taxon>
        <taxon>Microvenator</taxon>
    </lineage>
</organism>
<dbReference type="Proteomes" id="UP000321595">
    <property type="component" value="Chromosome"/>
</dbReference>
<feature type="domain" description="Tryptophan synthase beta chain-like PALP" evidence="6">
    <location>
        <begin position="107"/>
        <end position="369"/>
    </location>
</feature>
<comment type="similarity">
    <text evidence="2">Belongs to the threonine synthase family.</text>
</comment>
<dbReference type="EMBL" id="CP042467">
    <property type="protein sequence ID" value="QED28166.1"/>
    <property type="molecule type" value="Genomic_DNA"/>
</dbReference>
<dbReference type="SUPFAM" id="SSF53686">
    <property type="entry name" value="Tryptophan synthase beta subunit-like PLP-dependent enzymes"/>
    <property type="match status" value="1"/>
</dbReference>
<dbReference type="InterPro" id="IPR001926">
    <property type="entry name" value="TrpB-like_PALP"/>
</dbReference>
<evidence type="ECO:0000313" key="9">
    <source>
        <dbReference type="Proteomes" id="UP000321595"/>
    </source>
</evidence>
<evidence type="ECO:0000256" key="5">
    <source>
        <dbReference type="PIRSR" id="PIRSR604450-51"/>
    </source>
</evidence>
<proteinExistence type="inferred from homology"/>